<evidence type="ECO:0000313" key="4">
    <source>
        <dbReference type="Proteomes" id="UP001623591"/>
    </source>
</evidence>
<dbReference type="PROSITE" id="PS00893">
    <property type="entry name" value="NUDIX_BOX"/>
    <property type="match status" value="1"/>
</dbReference>
<dbReference type="CDD" id="cd04693">
    <property type="entry name" value="NUDIX_Hydrolase"/>
    <property type="match status" value="1"/>
</dbReference>
<comment type="caution">
    <text evidence="3">The sequence shown here is derived from an EMBL/GenBank/DDBJ whole genome shotgun (WGS) entry which is preliminary data.</text>
</comment>
<dbReference type="EMBL" id="JBJHZZ010000001">
    <property type="protein sequence ID" value="MFL0245760.1"/>
    <property type="molecule type" value="Genomic_DNA"/>
</dbReference>
<protein>
    <submittedName>
        <fullName evidence="3">NUDIX domain-containing protein</fullName>
    </submittedName>
</protein>
<organism evidence="3 4">
    <name type="scientific">Candidatus Clostridium stratigraminis</name>
    <dbReference type="NCBI Taxonomy" id="3381661"/>
    <lineage>
        <taxon>Bacteria</taxon>
        <taxon>Bacillati</taxon>
        <taxon>Bacillota</taxon>
        <taxon>Clostridia</taxon>
        <taxon>Eubacteriales</taxon>
        <taxon>Clostridiaceae</taxon>
        <taxon>Clostridium</taxon>
    </lineage>
</organism>
<dbReference type="PANTHER" id="PTHR10885:SF0">
    <property type="entry name" value="ISOPENTENYL-DIPHOSPHATE DELTA-ISOMERASE"/>
    <property type="match status" value="1"/>
</dbReference>
<evidence type="ECO:0000259" key="2">
    <source>
        <dbReference type="PROSITE" id="PS51462"/>
    </source>
</evidence>
<feature type="domain" description="Nudix hydrolase" evidence="2">
    <location>
        <begin position="28"/>
        <end position="156"/>
    </location>
</feature>
<accession>A0ABW8T1K2</accession>
<keyword evidence="1" id="KW-0378">Hydrolase</keyword>
<proteinExistence type="predicted"/>
<dbReference type="Gene3D" id="3.90.79.10">
    <property type="entry name" value="Nucleoside Triphosphate Pyrophosphohydrolase"/>
    <property type="match status" value="1"/>
</dbReference>
<reference evidence="3 4" key="1">
    <citation type="submission" date="2024-11" db="EMBL/GenBank/DDBJ databases">
        <authorList>
            <person name="Heng Y.C."/>
            <person name="Lim A.C.H."/>
            <person name="Lee J.K.Y."/>
            <person name="Kittelmann S."/>
        </authorList>
    </citation>
    <scope>NUCLEOTIDE SEQUENCE [LARGE SCALE GENOMIC DNA]</scope>
    <source>
        <strain evidence="3 4">WILCCON 0185</strain>
    </source>
</reference>
<dbReference type="SUPFAM" id="SSF55811">
    <property type="entry name" value="Nudix"/>
    <property type="match status" value="1"/>
</dbReference>
<dbReference type="PROSITE" id="PS51462">
    <property type="entry name" value="NUDIX"/>
    <property type="match status" value="1"/>
</dbReference>
<dbReference type="InterPro" id="IPR000086">
    <property type="entry name" value="NUDIX_hydrolase_dom"/>
</dbReference>
<dbReference type="Proteomes" id="UP001623591">
    <property type="component" value="Unassembled WGS sequence"/>
</dbReference>
<keyword evidence="4" id="KW-1185">Reference proteome</keyword>
<evidence type="ECO:0000313" key="3">
    <source>
        <dbReference type="EMBL" id="MFL0245760.1"/>
    </source>
</evidence>
<gene>
    <name evidence="3" type="ORF">ACJDUG_02060</name>
</gene>
<dbReference type="Pfam" id="PF00293">
    <property type="entry name" value="NUDIX"/>
    <property type="match status" value="1"/>
</dbReference>
<dbReference type="InterPro" id="IPR020084">
    <property type="entry name" value="NUDIX_hydrolase_CS"/>
</dbReference>
<evidence type="ECO:0000256" key="1">
    <source>
        <dbReference type="ARBA" id="ARBA00022801"/>
    </source>
</evidence>
<sequence>MEHWDLLDGMGNKLNKTIIRGEELKEGEFHLAVHIWIVNDNKEFLIQKRADNLKHLPGVWAVTGGSVIAGEDSLTAALREVKEEIGINIDSERIKVLFRMKKKDHFADVWMINKNVALNELKIQIEEVSLVKWVSKEELLDMINTGIFHNYGQDYFEAIFREYKVL</sequence>
<name>A0ABW8T1K2_9CLOT</name>
<dbReference type="RefSeq" id="WP_406768212.1">
    <property type="nucleotide sequence ID" value="NZ_JBJHZZ010000001.1"/>
</dbReference>
<dbReference type="InterPro" id="IPR015797">
    <property type="entry name" value="NUDIX_hydrolase-like_dom_sf"/>
</dbReference>
<dbReference type="PANTHER" id="PTHR10885">
    <property type="entry name" value="ISOPENTENYL-DIPHOSPHATE DELTA-ISOMERASE"/>
    <property type="match status" value="1"/>
</dbReference>